<feature type="transmembrane region" description="Helical" evidence="8">
    <location>
        <begin position="150"/>
        <end position="168"/>
    </location>
</feature>
<evidence type="ECO:0000256" key="7">
    <source>
        <dbReference type="ARBA" id="ARBA00023136"/>
    </source>
</evidence>
<keyword evidence="10" id="KW-1185">Reference proteome</keyword>
<dbReference type="EMBL" id="CR378669">
    <property type="protein sequence ID" value="CAG20335.1"/>
    <property type="molecule type" value="Genomic_DNA"/>
</dbReference>
<feature type="transmembrane region" description="Helical" evidence="8">
    <location>
        <begin position="398"/>
        <end position="419"/>
    </location>
</feature>
<keyword evidence="7 8" id="KW-0472">Membrane</keyword>
<evidence type="ECO:0000256" key="2">
    <source>
        <dbReference type="ARBA" id="ARBA00008821"/>
    </source>
</evidence>
<feature type="transmembrane region" description="Helical" evidence="8">
    <location>
        <begin position="366"/>
        <end position="386"/>
    </location>
</feature>
<dbReference type="Pfam" id="PF00860">
    <property type="entry name" value="Xan_ur_permease"/>
    <property type="match status" value="1"/>
</dbReference>
<feature type="transmembrane region" description="Helical" evidence="8">
    <location>
        <begin position="100"/>
        <end position="119"/>
    </location>
</feature>
<keyword evidence="3" id="KW-0813">Transport</keyword>
<keyword evidence="5 8" id="KW-0812">Transmembrane</keyword>
<feature type="transmembrane region" description="Helical" evidence="8">
    <location>
        <begin position="125"/>
        <end position="143"/>
    </location>
</feature>
<name>Q6LQU1_PHOPR</name>
<feature type="transmembrane region" description="Helical" evidence="8">
    <location>
        <begin position="253"/>
        <end position="271"/>
    </location>
</feature>
<feature type="transmembrane region" description="Helical" evidence="8">
    <location>
        <begin position="211"/>
        <end position="233"/>
    </location>
</feature>
<keyword evidence="4" id="KW-1003">Cell membrane</keyword>
<dbReference type="GO" id="GO:0005886">
    <property type="term" value="C:plasma membrane"/>
    <property type="evidence" value="ECO:0007669"/>
    <property type="project" value="UniProtKB-SubCell"/>
</dbReference>
<dbReference type="InterPro" id="IPR017588">
    <property type="entry name" value="UacT-like"/>
</dbReference>
<dbReference type="NCBIfam" id="TIGR00801">
    <property type="entry name" value="ncs2"/>
    <property type="match status" value="1"/>
</dbReference>
<evidence type="ECO:0000256" key="5">
    <source>
        <dbReference type="ARBA" id="ARBA00022692"/>
    </source>
</evidence>
<dbReference type="STRING" id="298386.PBPRA1931"/>
<sequence length="493" mass="51508">MSFWLGYRFHTRSGKSLTDGIEMKLFYNVEDKPPVGASILLALQHMLAAMGAIIAVPLVVGSAIGLPTDQMVTLVNAALMVSGIVTIIQCKGIGPVGIRLPVVMGTSFTFVAISISIGLDAGVSGIFGASLVGSIVMIVGSRFMTQIRKLFPPVVSGTVVVLIGLTILPVSVDWFAGGFVGQEEYGQINNLLLGLLVLVVVIVLSQVGKGIISAAAIVIGMAVGYITAIFMGIVDFSPVRNAEFFALPKLLPFGLSFTVSGIIGMSIAYLVTIMESTGDFLALSDATHTKLTGKKLSRGILCDGLGSALASLFGTTPFSSFSQNVGIVSITGVASRHVVAVTGFIMLIAGLFPKLGGIVVTIPSPVLGGAGLVMFAMIISSGIGILSRISFTKRNMLIIAVGVASGMAVTVRPEILTYLPDSFRVILGSGITTGSLVALGMNAFLSINRADEAESAQEKREALETQIIECEACDKALKEEEALEQKERLESAK</sequence>
<dbReference type="PROSITE" id="PS01116">
    <property type="entry name" value="XANTH_URACIL_PERMASE"/>
    <property type="match status" value="1"/>
</dbReference>
<dbReference type="KEGG" id="ppr:PBPRA1931"/>
<feature type="transmembrane region" description="Helical" evidence="8">
    <location>
        <begin position="188"/>
        <end position="204"/>
    </location>
</feature>
<evidence type="ECO:0000256" key="1">
    <source>
        <dbReference type="ARBA" id="ARBA00004651"/>
    </source>
</evidence>
<evidence type="ECO:0000256" key="6">
    <source>
        <dbReference type="ARBA" id="ARBA00022989"/>
    </source>
</evidence>
<accession>Q6LQU1</accession>
<dbReference type="NCBIfam" id="TIGR03173">
    <property type="entry name" value="pbuX"/>
    <property type="match status" value="1"/>
</dbReference>
<gene>
    <name evidence="9" type="primary">SMC02513</name>
    <name evidence="9" type="ordered locus">PBPRA1931</name>
</gene>
<evidence type="ECO:0000256" key="3">
    <source>
        <dbReference type="ARBA" id="ARBA00022448"/>
    </source>
</evidence>
<comment type="subcellular location">
    <subcellularLocation>
        <location evidence="1">Cell membrane</location>
        <topology evidence="1">Multi-pass membrane protein</topology>
    </subcellularLocation>
</comment>
<organism evidence="9 10">
    <name type="scientific">Photobacterium profundum (strain SS9)</name>
    <dbReference type="NCBI Taxonomy" id="298386"/>
    <lineage>
        <taxon>Bacteria</taxon>
        <taxon>Pseudomonadati</taxon>
        <taxon>Pseudomonadota</taxon>
        <taxon>Gammaproteobacteria</taxon>
        <taxon>Vibrionales</taxon>
        <taxon>Vibrionaceae</taxon>
        <taxon>Photobacterium</taxon>
    </lineage>
</organism>
<reference evidence="10" key="1">
    <citation type="journal article" date="2005" name="Science">
        <title>Life at depth: Photobacterium profundum genome sequence and expression analysis.</title>
        <authorList>
            <person name="Vezzi A."/>
            <person name="Campanaro S."/>
            <person name="D'Angelo M."/>
            <person name="Simonato F."/>
            <person name="Vitulo N."/>
            <person name="Lauro F.M."/>
            <person name="Cestaro A."/>
            <person name="Malacrida G."/>
            <person name="Simionati B."/>
            <person name="Cannata N."/>
            <person name="Romualdi C."/>
            <person name="Bartlett D.H."/>
            <person name="Valle G."/>
        </authorList>
    </citation>
    <scope>NUCLEOTIDE SEQUENCE [LARGE SCALE GENOMIC DNA]</scope>
    <source>
        <strain evidence="10">ATCC BAA-1253 / SS9</strain>
    </source>
</reference>
<feature type="transmembrane region" description="Helical" evidence="8">
    <location>
        <begin position="425"/>
        <end position="445"/>
    </location>
</feature>
<dbReference type="NCBIfam" id="NF037981">
    <property type="entry name" value="NCS2_1"/>
    <property type="match status" value="1"/>
</dbReference>
<evidence type="ECO:0000313" key="10">
    <source>
        <dbReference type="Proteomes" id="UP000000593"/>
    </source>
</evidence>
<proteinExistence type="inferred from homology"/>
<protein>
    <submittedName>
        <fullName evidence="9">Xanthine permease</fullName>
    </submittedName>
</protein>
<dbReference type="GO" id="GO:0042907">
    <property type="term" value="F:xanthine transmembrane transporter activity"/>
    <property type="evidence" value="ECO:0007669"/>
    <property type="project" value="TreeGrafter"/>
</dbReference>
<keyword evidence="6 8" id="KW-1133">Transmembrane helix</keyword>
<dbReference type="Proteomes" id="UP000000593">
    <property type="component" value="Chromosome 1"/>
</dbReference>
<dbReference type="InterPro" id="IPR006042">
    <property type="entry name" value="Xan_ur_permease"/>
</dbReference>
<comment type="similarity">
    <text evidence="2">Belongs to the nucleobase:cation symporter-2 (NCS2) (TC 2.A.40) family.</text>
</comment>
<evidence type="ECO:0000313" key="9">
    <source>
        <dbReference type="EMBL" id="CAG20335.1"/>
    </source>
</evidence>
<feature type="transmembrane region" description="Helical" evidence="8">
    <location>
        <begin position="71"/>
        <end position="88"/>
    </location>
</feature>
<dbReference type="AlphaFoldDB" id="Q6LQU1"/>
<evidence type="ECO:0000256" key="4">
    <source>
        <dbReference type="ARBA" id="ARBA00022475"/>
    </source>
</evidence>
<feature type="transmembrane region" description="Helical" evidence="8">
    <location>
        <begin position="338"/>
        <end position="360"/>
    </location>
</feature>
<dbReference type="InterPro" id="IPR006043">
    <property type="entry name" value="NCS2"/>
</dbReference>
<dbReference type="eggNOG" id="COG2233">
    <property type="taxonomic scope" value="Bacteria"/>
</dbReference>
<evidence type="ECO:0000256" key="8">
    <source>
        <dbReference type="SAM" id="Phobius"/>
    </source>
</evidence>
<dbReference type="HOGENOM" id="CLU_017959_8_0_6"/>
<dbReference type="PANTHER" id="PTHR42810">
    <property type="entry name" value="PURINE PERMEASE C1399.01C-RELATED"/>
    <property type="match status" value="1"/>
</dbReference>
<dbReference type="PANTHER" id="PTHR42810:SF2">
    <property type="entry name" value="PURINE PERMEASE C1399.01C-RELATED"/>
    <property type="match status" value="1"/>
</dbReference>